<feature type="transmembrane region" description="Helical" evidence="1">
    <location>
        <begin position="224"/>
        <end position="249"/>
    </location>
</feature>
<proteinExistence type="predicted"/>
<keyword evidence="3" id="KW-1185">Reference proteome</keyword>
<name>A0A9P6BXS7_9AGAR</name>
<feature type="transmembrane region" description="Helical" evidence="1">
    <location>
        <begin position="261"/>
        <end position="283"/>
    </location>
</feature>
<feature type="transmembrane region" description="Helical" evidence="1">
    <location>
        <begin position="152"/>
        <end position="175"/>
    </location>
</feature>
<feature type="transmembrane region" description="Helical" evidence="1">
    <location>
        <begin position="71"/>
        <end position="92"/>
    </location>
</feature>
<evidence type="ECO:0000313" key="2">
    <source>
        <dbReference type="EMBL" id="KAF9444351.1"/>
    </source>
</evidence>
<keyword evidence="1" id="KW-0812">Transmembrane</keyword>
<comment type="caution">
    <text evidence="2">The sequence shown here is derived from an EMBL/GenBank/DDBJ whole genome shotgun (WGS) entry which is preliminary data.</text>
</comment>
<keyword evidence="1" id="KW-1133">Transmembrane helix</keyword>
<sequence length="332" mass="37252">MDGTAKLYLAMSDTAPGRGQLLLFESLDLIASTTIGGLLWGIAFTLYTFCALSLYPQLKKPHQRRQARFTFIYSSVVMTCGIMFLAATTWITQQAYIYHSDFPSGPIEYETFYLRVQPIGILEIIFSVALDFLTLAIQIWRLWVVWSPTRHAIVVTTLPLLLFLGYIAVDVIGFAHTTRSVPVFTTVLVLQLAVTVLVTLLITLRLMLVRRSHVKLMGESDTDIQYLGIITILVESYALETVWCFAGLVSYFVKNGPVSTFFLDCVVNIKVIAYLLVTCRVAIGRAWNEQKDHQISILHCATVDELAMRNSRASRVDSVVGEYSLQLTQSTV</sequence>
<evidence type="ECO:0000256" key="1">
    <source>
        <dbReference type="SAM" id="Phobius"/>
    </source>
</evidence>
<dbReference type="Proteomes" id="UP000807342">
    <property type="component" value="Unassembled WGS sequence"/>
</dbReference>
<feature type="transmembrane region" description="Helical" evidence="1">
    <location>
        <begin position="29"/>
        <end position="50"/>
    </location>
</feature>
<organism evidence="2 3">
    <name type="scientific">Macrolepiota fuliginosa MF-IS2</name>
    <dbReference type="NCBI Taxonomy" id="1400762"/>
    <lineage>
        <taxon>Eukaryota</taxon>
        <taxon>Fungi</taxon>
        <taxon>Dikarya</taxon>
        <taxon>Basidiomycota</taxon>
        <taxon>Agaricomycotina</taxon>
        <taxon>Agaricomycetes</taxon>
        <taxon>Agaricomycetidae</taxon>
        <taxon>Agaricales</taxon>
        <taxon>Agaricineae</taxon>
        <taxon>Agaricaceae</taxon>
        <taxon>Macrolepiota</taxon>
    </lineage>
</organism>
<evidence type="ECO:0000313" key="3">
    <source>
        <dbReference type="Proteomes" id="UP000807342"/>
    </source>
</evidence>
<dbReference type="EMBL" id="MU151383">
    <property type="protein sequence ID" value="KAF9444351.1"/>
    <property type="molecule type" value="Genomic_DNA"/>
</dbReference>
<dbReference type="AlphaFoldDB" id="A0A9P6BXS7"/>
<feature type="transmembrane region" description="Helical" evidence="1">
    <location>
        <begin position="181"/>
        <end position="204"/>
    </location>
</feature>
<feature type="transmembrane region" description="Helical" evidence="1">
    <location>
        <begin position="112"/>
        <end position="140"/>
    </location>
</feature>
<gene>
    <name evidence="2" type="ORF">P691DRAFT_807512</name>
</gene>
<reference evidence="2" key="1">
    <citation type="submission" date="2020-11" db="EMBL/GenBank/DDBJ databases">
        <authorList>
            <consortium name="DOE Joint Genome Institute"/>
            <person name="Ahrendt S."/>
            <person name="Riley R."/>
            <person name="Andreopoulos W."/>
            <person name="Labutti K."/>
            <person name="Pangilinan J."/>
            <person name="Ruiz-Duenas F.J."/>
            <person name="Barrasa J.M."/>
            <person name="Sanchez-Garcia M."/>
            <person name="Camarero S."/>
            <person name="Miyauchi S."/>
            <person name="Serrano A."/>
            <person name="Linde D."/>
            <person name="Babiker R."/>
            <person name="Drula E."/>
            <person name="Ayuso-Fernandez I."/>
            <person name="Pacheco R."/>
            <person name="Padilla G."/>
            <person name="Ferreira P."/>
            <person name="Barriuso J."/>
            <person name="Kellner H."/>
            <person name="Castanera R."/>
            <person name="Alfaro M."/>
            <person name="Ramirez L."/>
            <person name="Pisabarro A.G."/>
            <person name="Kuo A."/>
            <person name="Tritt A."/>
            <person name="Lipzen A."/>
            <person name="He G."/>
            <person name="Yan M."/>
            <person name="Ng V."/>
            <person name="Cullen D."/>
            <person name="Martin F."/>
            <person name="Rosso M.-N."/>
            <person name="Henrissat B."/>
            <person name="Hibbett D."/>
            <person name="Martinez A.T."/>
            <person name="Grigoriev I.V."/>
        </authorList>
    </citation>
    <scope>NUCLEOTIDE SEQUENCE</scope>
    <source>
        <strain evidence="2">MF-IS2</strain>
    </source>
</reference>
<dbReference type="OrthoDB" id="2796825at2759"/>
<accession>A0A9P6BXS7</accession>
<keyword evidence="1" id="KW-0472">Membrane</keyword>
<protein>
    <submittedName>
        <fullName evidence="2">Uncharacterized protein</fullName>
    </submittedName>
</protein>